<dbReference type="InterPro" id="IPR027417">
    <property type="entry name" value="P-loop_NTPase"/>
</dbReference>
<dbReference type="InterPro" id="IPR003593">
    <property type="entry name" value="AAA+_ATPase"/>
</dbReference>
<dbReference type="Proteomes" id="UP000594263">
    <property type="component" value="Unplaced"/>
</dbReference>
<evidence type="ECO:0000256" key="3">
    <source>
        <dbReference type="ARBA" id="ARBA00022801"/>
    </source>
</evidence>
<reference evidence="8" key="1">
    <citation type="submission" date="2021-01" db="UniProtKB">
        <authorList>
            <consortium name="EnsemblPlants"/>
        </authorList>
    </citation>
    <scope>IDENTIFICATION</scope>
</reference>
<feature type="region of interest" description="Disordered" evidence="6">
    <location>
        <begin position="426"/>
        <end position="469"/>
    </location>
</feature>
<dbReference type="Pfam" id="PF25568">
    <property type="entry name" value="AAA_lid_At3g28540"/>
    <property type="match status" value="1"/>
</dbReference>
<dbReference type="Pfam" id="PF00004">
    <property type="entry name" value="AAA"/>
    <property type="match status" value="1"/>
</dbReference>
<name>A0A7N0UA51_KALFE</name>
<keyword evidence="4" id="KW-0460">Magnesium</keyword>
<evidence type="ECO:0000256" key="1">
    <source>
        <dbReference type="ARBA" id="ARBA00001946"/>
    </source>
</evidence>
<evidence type="ECO:0000256" key="2">
    <source>
        <dbReference type="ARBA" id="ARBA00007448"/>
    </source>
</evidence>
<dbReference type="PANTHER" id="PTHR23070">
    <property type="entry name" value="BCS1 AAA-TYPE ATPASE"/>
    <property type="match status" value="1"/>
</dbReference>
<feature type="domain" description="AAA+ ATPase" evidence="7">
    <location>
        <begin position="243"/>
        <end position="430"/>
    </location>
</feature>
<feature type="compositionally biased region" description="Polar residues" evidence="6">
    <location>
        <begin position="441"/>
        <end position="450"/>
    </location>
</feature>
<dbReference type="InterPro" id="IPR025753">
    <property type="entry name" value="AAA_N_dom"/>
</dbReference>
<dbReference type="SUPFAM" id="SSF52540">
    <property type="entry name" value="P-loop containing nucleoside triphosphate hydrolases"/>
    <property type="match status" value="1"/>
</dbReference>
<dbReference type="GO" id="GO:0006950">
    <property type="term" value="P:response to stress"/>
    <property type="evidence" value="ECO:0007669"/>
    <property type="project" value="UniProtKB-ARBA"/>
</dbReference>
<dbReference type="GO" id="GO:0005524">
    <property type="term" value="F:ATP binding"/>
    <property type="evidence" value="ECO:0007669"/>
    <property type="project" value="InterPro"/>
</dbReference>
<dbReference type="InterPro" id="IPR050747">
    <property type="entry name" value="Mitochondrial_chaperone_BCS1"/>
</dbReference>
<feature type="compositionally biased region" description="Basic residues" evidence="6">
    <location>
        <begin position="452"/>
        <end position="469"/>
    </location>
</feature>
<dbReference type="InterPro" id="IPR003959">
    <property type="entry name" value="ATPase_AAA_core"/>
</dbReference>
<evidence type="ECO:0000313" key="9">
    <source>
        <dbReference type="Proteomes" id="UP000594263"/>
    </source>
</evidence>
<comment type="cofactor">
    <cofactor evidence="1">
        <name>Mg(2+)</name>
        <dbReference type="ChEBI" id="CHEBI:18420"/>
    </cofactor>
</comment>
<dbReference type="SMART" id="SM00382">
    <property type="entry name" value="AAA"/>
    <property type="match status" value="1"/>
</dbReference>
<keyword evidence="3" id="KW-0378">Hydrolase</keyword>
<dbReference type="AlphaFoldDB" id="A0A7N0UA51"/>
<keyword evidence="9" id="KW-1185">Reference proteome</keyword>
<dbReference type="InterPro" id="IPR058017">
    <property type="entry name" value="At3g28540-like_C"/>
</dbReference>
<evidence type="ECO:0000256" key="5">
    <source>
        <dbReference type="ARBA" id="ARBA00049360"/>
    </source>
</evidence>
<dbReference type="Gramene" id="Kaladp0058s0322.1.v1.1">
    <property type="protein sequence ID" value="Kaladp0058s0322.1.v1.1.CDS.1"/>
    <property type="gene ID" value="Kaladp0058s0322.v1.1"/>
</dbReference>
<dbReference type="Gene3D" id="6.10.280.40">
    <property type="match status" value="1"/>
</dbReference>
<evidence type="ECO:0000259" key="7">
    <source>
        <dbReference type="SMART" id="SM00382"/>
    </source>
</evidence>
<comment type="catalytic activity">
    <reaction evidence="5">
        <text>ATP + H2O = ADP + phosphate + H(+)</text>
        <dbReference type="Rhea" id="RHEA:13065"/>
        <dbReference type="ChEBI" id="CHEBI:15377"/>
        <dbReference type="ChEBI" id="CHEBI:15378"/>
        <dbReference type="ChEBI" id="CHEBI:30616"/>
        <dbReference type="ChEBI" id="CHEBI:43474"/>
        <dbReference type="ChEBI" id="CHEBI:456216"/>
    </reaction>
</comment>
<proteinExistence type="inferred from homology"/>
<evidence type="ECO:0000256" key="6">
    <source>
        <dbReference type="SAM" id="MobiDB-lite"/>
    </source>
</evidence>
<dbReference type="EnsemblPlants" id="Kaladp0058s0322.1.v1.1">
    <property type="protein sequence ID" value="Kaladp0058s0322.1.v1.1.CDS.1"/>
    <property type="gene ID" value="Kaladp0058s0322.v1.1"/>
</dbReference>
<dbReference type="Pfam" id="PF14363">
    <property type="entry name" value="AAA_assoc"/>
    <property type="match status" value="1"/>
</dbReference>
<comment type="similarity">
    <text evidence="2">Belongs to the AAA ATPase family. BCS1 subfamily.</text>
</comment>
<dbReference type="GO" id="GO:0016887">
    <property type="term" value="F:ATP hydrolysis activity"/>
    <property type="evidence" value="ECO:0007669"/>
    <property type="project" value="InterPro"/>
</dbReference>
<accession>A0A7N0UA51</accession>
<organism evidence="8 9">
    <name type="scientific">Kalanchoe fedtschenkoi</name>
    <name type="common">Lavender scallops</name>
    <name type="synonym">South American air plant</name>
    <dbReference type="NCBI Taxonomy" id="63787"/>
    <lineage>
        <taxon>Eukaryota</taxon>
        <taxon>Viridiplantae</taxon>
        <taxon>Streptophyta</taxon>
        <taxon>Embryophyta</taxon>
        <taxon>Tracheophyta</taxon>
        <taxon>Spermatophyta</taxon>
        <taxon>Magnoliopsida</taxon>
        <taxon>eudicotyledons</taxon>
        <taxon>Gunneridae</taxon>
        <taxon>Pentapetalae</taxon>
        <taxon>Saxifragales</taxon>
        <taxon>Crassulaceae</taxon>
        <taxon>Kalanchoe</taxon>
    </lineage>
</organism>
<evidence type="ECO:0000313" key="8">
    <source>
        <dbReference type="EnsemblPlants" id="Kaladp0058s0322.1.v1.1.CDS.1"/>
    </source>
</evidence>
<evidence type="ECO:0000256" key="4">
    <source>
        <dbReference type="ARBA" id="ARBA00022842"/>
    </source>
</evidence>
<sequence length="469" mass="52251">MPLLHTAINARTVLSAAASALLVKAIASQLIPRQLQSHLVSKLHRFFSAFSTQLTLVVDEFQGMKPNQIFEAAHVYLGAKVSNSHADRITVGKGDKDKNLTTAVGRNQQISDTFGTIHVTWKLVHARSRPSTNSNPNHWGFEFADEARSYEITFHKRHLQEVLHDYLPYVVSRSKILLRQNGREISIHTTRRRGRWNPEAIRLDHPMSFDNLAMDPELKKALVEDLNTFVNGKAYHRRIGRAWRRSYLLSGPPGSGKSSLVAAMARLLGYDVFYLDLTEVRRGSELKSLLSSTPRRSMLVVEDVNVAEQSYNVMQTLAGLRSCCADEQVVVLTSTAGYEDGFGRVDVHVRLSYCGFAAFRQLAFSYLRIDEHELFPAVEKLLAEVDVAAAEIAGVLLTKSGEDAESAVRGVIALLDARKSRRRVEMDGGVDADGSKRSVSDSESSCNLAQRSSRRGGLRRRGRPVRVVL</sequence>
<protein>
    <recommendedName>
        <fullName evidence="7">AAA+ ATPase domain-containing protein</fullName>
    </recommendedName>
</protein>
<dbReference type="Gene3D" id="3.40.50.300">
    <property type="entry name" value="P-loop containing nucleotide triphosphate hydrolases"/>
    <property type="match status" value="1"/>
</dbReference>